<proteinExistence type="predicted"/>
<feature type="transmembrane region" description="Helical" evidence="1">
    <location>
        <begin position="125"/>
        <end position="146"/>
    </location>
</feature>
<dbReference type="Proteomes" id="UP000248790">
    <property type="component" value="Unassembled WGS sequence"/>
</dbReference>
<dbReference type="RefSeq" id="WP_111626416.1">
    <property type="nucleotide sequence ID" value="NZ_QLMC01000001.1"/>
</dbReference>
<keyword evidence="3" id="KW-1185">Reference proteome</keyword>
<keyword evidence="1" id="KW-1133">Transmembrane helix</keyword>
<feature type="transmembrane region" description="Helical" evidence="1">
    <location>
        <begin position="316"/>
        <end position="334"/>
    </location>
</feature>
<feature type="transmembrane region" description="Helical" evidence="1">
    <location>
        <begin position="258"/>
        <end position="278"/>
    </location>
</feature>
<feature type="transmembrane region" description="Helical" evidence="1">
    <location>
        <begin position="188"/>
        <end position="209"/>
    </location>
</feature>
<comment type="caution">
    <text evidence="2">The sequence shown here is derived from an EMBL/GenBank/DDBJ whole genome shotgun (WGS) entry which is preliminary data.</text>
</comment>
<feature type="transmembrane region" description="Helical" evidence="1">
    <location>
        <begin position="215"/>
        <end position="237"/>
    </location>
</feature>
<gene>
    <name evidence="2" type="ORF">LX87_00318</name>
</gene>
<keyword evidence="1" id="KW-0812">Transmembrane</keyword>
<evidence type="ECO:0000313" key="3">
    <source>
        <dbReference type="Proteomes" id="UP000248790"/>
    </source>
</evidence>
<reference evidence="2 3" key="1">
    <citation type="submission" date="2018-06" db="EMBL/GenBank/DDBJ databases">
        <title>Genomic Encyclopedia of Archaeal and Bacterial Type Strains, Phase II (KMG-II): from individual species to whole genera.</title>
        <authorList>
            <person name="Goeker M."/>
        </authorList>
    </citation>
    <scope>NUCLEOTIDE SEQUENCE [LARGE SCALE GENOMIC DNA]</scope>
    <source>
        <strain evidence="2 3">DSM 21851</strain>
    </source>
</reference>
<keyword evidence="1" id="KW-0472">Membrane</keyword>
<accession>A0A327X7K9</accession>
<feature type="transmembrane region" description="Helical" evidence="1">
    <location>
        <begin position="290"/>
        <end position="309"/>
    </location>
</feature>
<feature type="transmembrane region" description="Helical" evidence="1">
    <location>
        <begin position="95"/>
        <end position="119"/>
    </location>
</feature>
<dbReference type="OrthoDB" id="935506at2"/>
<organism evidence="2 3">
    <name type="scientific">Larkinella arboricola</name>
    <dbReference type="NCBI Taxonomy" id="643671"/>
    <lineage>
        <taxon>Bacteria</taxon>
        <taxon>Pseudomonadati</taxon>
        <taxon>Bacteroidota</taxon>
        <taxon>Cytophagia</taxon>
        <taxon>Cytophagales</taxon>
        <taxon>Spirosomataceae</taxon>
        <taxon>Larkinella</taxon>
    </lineage>
</organism>
<evidence type="ECO:0000313" key="2">
    <source>
        <dbReference type="EMBL" id="RAK02198.1"/>
    </source>
</evidence>
<feature type="transmembrane region" description="Helical" evidence="1">
    <location>
        <begin position="16"/>
        <end position="35"/>
    </location>
</feature>
<sequence>MKALWTVPEKIIVRQFYLQNTGLFLVILLLGFGFLSSNEHIALATYALHDGFFLAGYVALWLLYTLYTIRFNSQVIQTTDLLQFFRLIPAAKRLLIFYLLNLQLLAPVLLYAGFMLWVGTQQHTVSANGILVLVIGSLSVLPLPFIERALQKPNPEHVSSRLGSWLRHHLTTPYGFFFIRYLFREQPITLFLTKTGSCLLTIGIILLYPTDDYDIRLLSLGILLSAAFHAGVVFELYQFEATHLLLLRNLPVSLFRRWLLYGGIIALLMSPEMLLLLYRRPEAVSTLNIAGVWLLGFSILLLEFTALLTRHQSRDRFMATLFWPIIAYFLLIMYRLPAWGLAFAGLTIATMLFIRNFYRSTWESEEE</sequence>
<dbReference type="AlphaFoldDB" id="A0A327X7K9"/>
<dbReference type="EMBL" id="QLMC01000001">
    <property type="protein sequence ID" value="RAK02198.1"/>
    <property type="molecule type" value="Genomic_DNA"/>
</dbReference>
<name>A0A327X7K9_LARAB</name>
<protein>
    <submittedName>
        <fullName evidence="2">Uncharacterized protein</fullName>
    </submittedName>
</protein>
<feature type="transmembrane region" description="Helical" evidence="1">
    <location>
        <begin position="41"/>
        <end position="64"/>
    </location>
</feature>
<evidence type="ECO:0000256" key="1">
    <source>
        <dbReference type="SAM" id="Phobius"/>
    </source>
</evidence>